<sequence>MSRNWGLGTALLALCVVLSACGGDGDSPSVSAVNLSAAAQSQGNQDGNGGNDNGNENGNENENDNSNGNESSKKNADIHVAQYVNPLIGTDYATDQPADPVGSGLGGGTFPGPTVPFGMMQWSPMTPTAQYDSSKGDGSGFSGGYWYGDTSINAFSILHLSGTGCWANGGYLNVMPQLAPGDAGTPASFNHANETAQAGYYGVTLGNGIKAELTTTVRTGFARFTYPALAQGQQATIAIDPTVLNNRAQGTTADTISQVGDRALSGTIAGGGFCWAGHAVPVYYYAEFSQPFASKPALSNNSPVAVTFNVDRKHPDVMMKLGISFVSEANAKANLRAENPETDAQGNRNWRFDTVRRAASTAWNARLNAIQVHGGSDADKTKFYTALYHASLHPNVFNDVNGQYPDFYASNGAAAAPTRQVEKGRTMYANFSGWDIDRSFIQLQALLDPVRTSDIVQSLVLDAKACGAFPRWAYFNTETAVMPGDAGSIIVANAHAFGATNFDTQAALSIMKNSTAPGAACAATPVMGSRADYDRLGYVPSSGSGDNQTASNTLEYAVRDFAVSRFAAALGDTTTAGALLKSSGNWHNLFDQGAIQPKTSAGAWVTDGTGFMEGNSEQYTWYVPHDLAGVVAQAGGVAPVVKRLDTFFTHLNIGTVQPYFYVGNEVTMAVPWVYAWAGAPSHTQRVLHASLANEFGTGAAGLPGNDDLGAISGWYVWAALGLYPVVPGVSGVALSSPQFEKITVRVGQKDGSYRLLHIVAPGAGSGDSASFYVKSLKLNGAPYSAAWLPFGQIAKGGKLAYAMTSDASATTWGTDASAMPSFPQAASAP</sequence>
<feature type="compositionally biased region" description="Low complexity" evidence="1">
    <location>
        <begin position="53"/>
        <end position="70"/>
    </location>
</feature>
<gene>
    <name evidence="5" type="ORF">BCO9919_06623</name>
</gene>
<dbReference type="PANTHER" id="PTHR12143">
    <property type="entry name" value="PEPTIDE N-GLYCANASE PNGASE -RELATED"/>
    <property type="match status" value="1"/>
</dbReference>
<dbReference type="PROSITE" id="PS51257">
    <property type="entry name" value="PROKAR_LIPOPROTEIN"/>
    <property type="match status" value="1"/>
</dbReference>
<dbReference type="InterPro" id="IPR008928">
    <property type="entry name" value="6-hairpin_glycosidase_sf"/>
</dbReference>
<dbReference type="InterPro" id="IPR005887">
    <property type="entry name" value="GH92_a_mannosidase_put"/>
</dbReference>
<proteinExistence type="predicted"/>
<evidence type="ECO:0000313" key="5">
    <source>
        <dbReference type="EMBL" id="CAB3975127.1"/>
    </source>
</evidence>
<dbReference type="Gene3D" id="2.70.98.10">
    <property type="match status" value="1"/>
</dbReference>
<feature type="signal peptide" evidence="2">
    <location>
        <begin position="1"/>
        <end position="22"/>
    </location>
</feature>
<dbReference type="Gene3D" id="1.20.1050.60">
    <property type="entry name" value="alpha-1,2-mannosidase"/>
    <property type="match status" value="1"/>
</dbReference>
<dbReference type="AlphaFoldDB" id="A0A6J5JVH3"/>
<dbReference type="GO" id="GO:0005975">
    <property type="term" value="P:carbohydrate metabolic process"/>
    <property type="evidence" value="ECO:0007669"/>
    <property type="project" value="InterPro"/>
</dbReference>
<feature type="region of interest" description="Disordered" evidence="1">
    <location>
        <begin position="34"/>
        <end position="73"/>
    </location>
</feature>
<dbReference type="GO" id="GO:0006516">
    <property type="term" value="P:glycoprotein catabolic process"/>
    <property type="evidence" value="ECO:0007669"/>
    <property type="project" value="TreeGrafter"/>
</dbReference>
<dbReference type="InterPro" id="IPR050883">
    <property type="entry name" value="PNGase"/>
</dbReference>
<dbReference type="Proteomes" id="UP000494322">
    <property type="component" value="Unassembled WGS sequence"/>
</dbReference>
<dbReference type="Gene3D" id="3.30.2080.10">
    <property type="entry name" value="GH92 mannosidase domain"/>
    <property type="match status" value="1"/>
</dbReference>
<protein>
    <submittedName>
        <fullName evidence="5">Alpha-1,2-mannosidase</fullName>
    </submittedName>
</protein>
<dbReference type="NCBIfam" id="TIGR01180">
    <property type="entry name" value="aman2_put"/>
    <property type="match status" value="1"/>
</dbReference>
<organism evidence="5 6">
    <name type="scientific">Burkholderia cenocepacia</name>
    <dbReference type="NCBI Taxonomy" id="95486"/>
    <lineage>
        <taxon>Bacteria</taxon>
        <taxon>Pseudomonadati</taxon>
        <taxon>Pseudomonadota</taxon>
        <taxon>Betaproteobacteria</taxon>
        <taxon>Burkholderiales</taxon>
        <taxon>Burkholderiaceae</taxon>
        <taxon>Burkholderia</taxon>
        <taxon>Burkholderia cepacia complex</taxon>
    </lineage>
</organism>
<dbReference type="Gene3D" id="1.20.1610.10">
    <property type="entry name" value="alpha-1,2-mannosidases domains"/>
    <property type="match status" value="1"/>
</dbReference>
<dbReference type="PANTHER" id="PTHR12143:SF39">
    <property type="entry name" value="SECRETED PROTEIN"/>
    <property type="match status" value="1"/>
</dbReference>
<feature type="domain" description="Glycosyl hydrolase family 92" evidence="3">
    <location>
        <begin position="330"/>
        <end position="804"/>
    </location>
</feature>
<evidence type="ECO:0000313" key="6">
    <source>
        <dbReference type="Proteomes" id="UP000494322"/>
    </source>
</evidence>
<evidence type="ECO:0000256" key="2">
    <source>
        <dbReference type="SAM" id="SignalP"/>
    </source>
</evidence>
<keyword evidence="2" id="KW-0732">Signal</keyword>
<dbReference type="GO" id="GO:0000224">
    <property type="term" value="F:peptide-N4-(N-acetyl-beta-glucosaminyl)asparagine amidase activity"/>
    <property type="evidence" value="ECO:0007669"/>
    <property type="project" value="TreeGrafter"/>
</dbReference>
<feature type="chain" id="PRO_5026815446" evidence="2">
    <location>
        <begin position="23"/>
        <end position="829"/>
    </location>
</feature>
<dbReference type="GO" id="GO:0030246">
    <property type="term" value="F:carbohydrate binding"/>
    <property type="evidence" value="ECO:0007669"/>
    <property type="project" value="InterPro"/>
</dbReference>
<evidence type="ECO:0000259" key="3">
    <source>
        <dbReference type="Pfam" id="PF07971"/>
    </source>
</evidence>
<evidence type="ECO:0000256" key="1">
    <source>
        <dbReference type="SAM" id="MobiDB-lite"/>
    </source>
</evidence>
<dbReference type="Pfam" id="PF07971">
    <property type="entry name" value="Glyco_hydro_92"/>
    <property type="match status" value="1"/>
</dbReference>
<dbReference type="Pfam" id="PF17678">
    <property type="entry name" value="Glyco_hydro_92N"/>
    <property type="match status" value="1"/>
</dbReference>
<dbReference type="SUPFAM" id="SSF48208">
    <property type="entry name" value="Six-hairpin glycosidases"/>
    <property type="match status" value="1"/>
</dbReference>
<dbReference type="RefSeq" id="WP_175240729.1">
    <property type="nucleotide sequence ID" value="NZ_CABWIK020000067.1"/>
</dbReference>
<feature type="domain" description="Glycosyl hydrolase family 92 N-terminal" evidence="4">
    <location>
        <begin position="83"/>
        <end position="307"/>
    </location>
</feature>
<dbReference type="InterPro" id="IPR012939">
    <property type="entry name" value="Glyco_hydro_92"/>
</dbReference>
<dbReference type="InterPro" id="IPR041371">
    <property type="entry name" value="GH92_N"/>
</dbReference>
<dbReference type="EMBL" id="CABWIK020000067">
    <property type="protein sequence ID" value="CAB3975127.1"/>
    <property type="molecule type" value="Genomic_DNA"/>
</dbReference>
<name>A0A6J5JVH3_9BURK</name>
<accession>A0A6J5JVH3</accession>
<reference evidence="5 6" key="1">
    <citation type="submission" date="2020-04" db="EMBL/GenBank/DDBJ databases">
        <authorList>
            <person name="Depoorter E."/>
        </authorList>
    </citation>
    <scope>NUCLEOTIDE SEQUENCE [LARGE SCALE GENOMIC DNA]</scope>
    <source>
        <strain evidence="5 6">BCC0132</strain>
    </source>
</reference>
<evidence type="ECO:0000259" key="4">
    <source>
        <dbReference type="Pfam" id="PF17678"/>
    </source>
</evidence>
<dbReference type="GO" id="GO:0005829">
    <property type="term" value="C:cytosol"/>
    <property type="evidence" value="ECO:0007669"/>
    <property type="project" value="TreeGrafter"/>
</dbReference>
<dbReference type="InterPro" id="IPR014718">
    <property type="entry name" value="GH-type_carb-bd"/>
</dbReference>